<accession>A0A9P7BJE1</accession>
<protein>
    <submittedName>
        <fullName evidence="1">Uncharacterized protein</fullName>
    </submittedName>
</protein>
<evidence type="ECO:0000313" key="2">
    <source>
        <dbReference type="Proteomes" id="UP000716291"/>
    </source>
</evidence>
<proteinExistence type="predicted"/>
<name>A0A9P7BJE1_RHIOR</name>
<dbReference type="AlphaFoldDB" id="A0A9P7BJE1"/>
<dbReference type="Proteomes" id="UP000716291">
    <property type="component" value="Unassembled WGS sequence"/>
</dbReference>
<keyword evidence="2" id="KW-1185">Reference proteome</keyword>
<reference evidence="1" key="1">
    <citation type="journal article" date="2020" name="Microb. Genom.">
        <title>Genetic diversity of clinical and environmental Mucorales isolates obtained from an investigation of mucormycosis cases among solid organ transplant recipients.</title>
        <authorList>
            <person name="Nguyen M.H."/>
            <person name="Kaul D."/>
            <person name="Muto C."/>
            <person name="Cheng S.J."/>
            <person name="Richter R.A."/>
            <person name="Bruno V.M."/>
            <person name="Liu G."/>
            <person name="Beyhan S."/>
            <person name="Sundermann A.J."/>
            <person name="Mounaud S."/>
            <person name="Pasculle A.W."/>
            <person name="Nierman W.C."/>
            <person name="Driscoll E."/>
            <person name="Cumbie R."/>
            <person name="Clancy C.J."/>
            <person name="Dupont C.L."/>
        </authorList>
    </citation>
    <scope>NUCLEOTIDE SEQUENCE</scope>
    <source>
        <strain evidence="1">GL11</strain>
    </source>
</reference>
<evidence type="ECO:0000313" key="1">
    <source>
        <dbReference type="EMBL" id="KAG1280020.1"/>
    </source>
</evidence>
<organism evidence="1 2">
    <name type="scientific">Rhizopus oryzae</name>
    <name type="common">Mucormycosis agent</name>
    <name type="synonym">Rhizopus arrhizus var. delemar</name>
    <dbReference type="NCBI Taxonomy" id="64495"/>
    <lineage>
        <taxon>Eukaryota</taxon>
        <taxon>Fungi</taxon>
        <taxon>Fungi incertae sedis</taxon>
        <taxon>Mucoromycota</taxon>
        <taxon>Mucoromycotina</taxon>
        <taxon>Mucoromycetes</taxon>
        <taxon>Mucorales</taxon>
        <taxon>Mucorineae</taxon>
        <taxon>Rhizopodaceae</taxon>
        <taxon>Rhizopus</taxon>
    </lineage>
</organism>
<sequence>MPGRVAGQRRLAEVRVGRQEVGRGGAGVGEVAAATARHQDLLADLVGMVDHLHLAAALAGGDRSHQPGRAGADDHYIAADQSALRHPGSAR</sequence>
<dbReference type="EMBL" id="JAANQT010008772">
    <property type="protein sequence ID" value="KAG1280020.1"/>
    <property type="molecule type" value="Genomic_DNA"/>
</dbReference>
<comment type="caution">
    <text evidence="1">The sequence shown here is derived from an EMBL/GenBank/DDBJ whole genome shotgun (WGS) entry which is preliminary data.</text>
</comment>
<gene>
    <name evidence="1" type="ORF">G6F64_014551</name>
</gene>